<name>A0ABY1WE97_9GAMM</name>
<evidence type="ECO:0000256" key="1">
    <source>
        <dbReference type="SAM" id="SignalP"/>
    </source>
</evidence>
<feature type="chain" id="PRO_5046681561" evidence="1">
    <location>
        <begin position="24"/>
        <end position="131"/>
    </location>
</feature>
<dbReference type="EMBL" id="SHME01000003">
    <property type="protein sequence ID" value="TAA19653.1"/>
    <property type="molecule type" value="Genomic_DNA"/>
</dbReference>
<protein>
    <submittedName>
        <fullName evidence="2">Carboxypeptidase regulatory-like domain-containing protein</fullName>
    </submittedName>
</protein>
<dbReference type="SUPFAM" id="SSF49464">
    <property type="entry name" value="Carboxypeptidase regulatory domain-like"/>
    <property type="match status" value="1"/>
</dbReference>
<evidence type="ECO:0000313" key="3">
    <source>
        <dbReference type="Proteomes" id="UP000293089"/>
    </source>
</evidence>
<dbReference type="Proteomes" id="UP000293089">
    <property type="component" value="Unassembled WGS sequence"/>
</dbReference>
<comment type="caution">
    <text evidence="2">The sequence shown here is derived from an EMBL/GenBank/DDBJ whole genome shotgun (WGS) entry which is preliminary data.</text>
</comment>
<dbReference type="Gene3D" id="2.60.40.1120">
    <property type="entry name" value="Carboxypeptidase-like, regulatory domain"/>
    <property type="match status" value="1"/>
</dbReference>
<evidence type="ECO:0000313" key="2">
    <source>
        <dbReference type="EMBL" id="TAA19653.1"/>
    </source>
</evidence>
<sequence length="131" mass="13579">MRSSLSKISLLGAQLLLSGCCHFTPCHPGTYITGTVTDAVSHQGIANASVRLYHHATQTAPSGCFALGGADALPFEFRVAAPGYKPVAVEAVPGSFQAMISLVPEGGAGESRAEAREIAKGQYSKLSRSCL</sequence>
<keyword evidence="1" id="KW-0732">Signal</keyword>
<accession>A0ABY1WE97</accession>
<dbReference type="Pfam" id="PF13620">
    <property type="entry name" value="CarboxypepD_reg"/>
    <property type="match status" value="1"/>
</dbReference>
<reference evidence="2 3" key="1">
    <citation type="submission" date="2019-02" db="EMBL/GenBank/DDBJ databases">
        <title>WGS of Pseudoxanthomonas species novum from clinical isolates.</title>
        <authorList>
            <person name="Bernier A.-M."/>
            <person name="Bernard K."/>
            <person name="Vachon A."/>
        </authorList>
    </citation>
    <scope>NUCLEOTIDE SEQUENCE [LARGE SCALE GENOMIC DNA]</scope>
    <source>
        <strain evidence="3">NML 170316</strain>
    </source>
</reference>
<organism evidence="2 3">
    <name type="scientific">Pseudoxanthomonas winnipegensis</name>
    <dbReference type="NCBI Taxonomy" id="2480810"/>
    <lineage>
        <taxon>Bacteria</taxon>
        <taxon>Pseudomonadati</taxon>
        <taxon>Pseudomonadota</taxon>
        <taxon>Gammaproteobacteria</taxon>
        <taxon>Lysobacterales</taxon>
        <taxon>Lysobacteraceae</taxon>
        <taxon>Pseudoxanthomonas</taxon>
    </lineage>
</organism>
<gene>
    <name evidence="2" type="ORF">EA658_12515</name>
</gene>
<dbReference type="PROSITE" id="PS51257">
    <property type="entry name" value="PROKAR_LIPOPROTEIN"/>
    <property type="match status" value="1"/>
</dbReference>
<proteinExistence type="predicted"/>
<feature type="signal peptide" evidence="1">
    <location>
        <begin position="1"/>
        <end position="23"/>
    </location>
</feature>
<keyword evidence="3" id="KW-1185">Reference proteome</keyword>
<dbReference type="InterPro" id="IPR008969">
    <property type="entry name" value="CarboxyPept-like_regulatory"/>
</dbReference>
<dbReference type="RefSeq" id="WP_130528239.1">
    <property type="nucleotide sequence ID" value="NZ_SHMD01000001.1"/>
</dbReference>